<gene>
    <name evidence="1" type="ORF">HPB51_023414</name>
</gene>
<evidence type="ECO:0000313" key="2">
    <source>
        <dbReference type="Proteomes" id="UP000821866"/>
    </source>
</evidence>
<organism evidence="1 2">
    <name type="scientific">Rhipicephalus microplus</name>
    <name type="common">Cattle tick</name>
    <name type="synonym">Boophilus microplus</name>
    <dbReference type="NCBI Taxonomy" id="6941"/>
    <lineage>
        <taxon>Eukaryota</taxon>
        <taxon>Metazoa</taxon>
        <taxon>Ecdysozoa</taxon>
        <taxon>Arthropoda</taxon>
        <taxon>Chelicerata</taxon>
        <taxon>Arachnida</taxon>
        <taxon>Acari</taxon>
        <taxon>Parasitiformes</taxon>
        <taxon>Ixodida</taxon>
        <taxon>Ixodoidea</taxon>
        <taxon>Ixodidae</taxon>
        <taxon>Rhipicephalinae</taxon>
        <taxon>Rhipicephalus</taxon>
        <taxon>Boophilus</taxon>
    </lineage>
</organism>
<evidence type="ECO:0000313" key="1">
    <source>
        <dbReference type="EMBL" id="KAH8026650.1"/>
    </source>
</evidence>
<proteinExistence type="predicted"/>
<comment type="caution">
    <text evidence="1">The sequence shown here is derived from an EMBL/GenBank/DDBJ whole genome shotgun (WGS) entry which is preliminary data.</text>
</comment>
<dbReference type="VEuPathDB" id="VectorBase:LOC119165221"/>
<reference evidence="1" key="2">
    <citation type="submission" date="2021-09" db="EMBL/GenBank/DDBJ databases">
        <authorList>
            <person name="Jia N."/>
            <person name="Wang J."/>
            <person name="Shi W."/>
            <person name="Du L."/>
            <person name="Sun Y."/>
            <person name="Zhan W."/>
            <person name="Jiang J."/>
            <person name="Wang Q."/>
            <person name="Zhang B."/>
            <person name="Ji P."/>
            <person name="Sakyi L.B."/>
            <person name="Cui X."/>
            <person name="Yuan T."/>
            <person name="Jiang B."/>
            <person name="Yang W."/>
            <person name="Lam T.T.-Y."/>
            <person name="Chang Q."/>
            <person name="Ding S."/>
            <person name="Wang X."/>
            <person name="Zhu J."/>
            <person name="Ruan X."/>
            <person name="Zhao L."/>
            <person name="Wei J."/>
            <person name="Que T."/>
            <person name="Du C."/>
            <person name="Cheng J."/>
            <person name="Dai P."/>
            <person name="Han X."/>
            <person name="Huang E."/>
            <person name="Gao Y."/>
            <person name="Liu J."/>
            <person name="Shao H."/>
            <person name="Ye R."/>
            <person name="Li L."/>
            <person name="Wei W."/>
            <person name="Wang X."/>
            <person name="Wang C."/>
            <person name="Huo Q."/>
            <person name="Li W."/>
            <person name="Guo W."/>
            <person name="Chen H."/>
            <person name="Chen S."/>
            <person name="Zhou L."/>
            <person name="Zhou L."/>
            <person name="Ni X."/>
            <person name="Tian J."/>
            <person name="Zhou Y."/>
            <person name="Sheng Y."/>
            <person name="Liu T."/>
            <person name="Pan Y."/>
            <person name="Xia L."/>
            <person name="Li J."/>
            <person name="Zhao F."/>
            <person name="Cao W."/>
        </authorList>
    </citation>
    <scope>NUCLEOTIDE SEQUENCE</scope>
    <source>
        <strain evidence="1">Rmic-2018</strain>
        <tissue evidence="1">Larvae</tissue>
    </source>
</reference>
<keyword evidence="2" id="KW-1185">Reference proteome</keyword>
<protein>
    <submittedName>
        <fullName evidence="1">Uncharacterized protein</fullName>
    </submittedName>
</protein>
<dbReference type="Proteomes" id="UP000821866">
    <property type="component" value="Unassembled WGS sequence"/>
</dbReference>
<dbReference type="EMBL" id="JABSTU010000007">
    <property type="protein sequence ID" value="KAH8026650.1"/>
    <property type="molecule type" value="Genomic_DNA"/>
</dbReference>
<name>A0A9J6DXN4_RHIMP</name>
<reference evidence="1" key="1">
    <citation type="journal article" date="2020" name="Cell">
        <title>Large-Scale Comparative Analyses of Tick Genomes Elucidate Their Genetic Diversity and Vector Capacities.</title>
        <authorList>
            <consortium name="Tick Genome and Microbiome Consortium (TIGMIC)"/>
            <person name="Jia N."/>
            <person name="Wang J."/>
            <person name="Shi W."/>
            <person name="Du L."/>
            <person name="Sun Y."/>
            <person name="Zhan W."/>
            <person name="Jiang J.F."/>
            <person name="Wang Q."/>
            <person name="Zhang B."/>
            <person name="Ji P."/>
            <person name="Bell-Sakyi L."/>
            <person name="Cui X.M."/>
            <person name="Yuan T.T."/>
            <person name="Jiang B.G."/>
            <person name="Yang W.F."/>
            <person name="Lam T.T."/>
            <person name="Chang Q.C."/>
            <person name="Ding S.J."/>
            <person name="Wang X.J."/>
            <person name="Zhu J.G."/>
            <person name="Ruan X.D."/>
            <person name="Zhao L."/>
            <person name="Wei J.T."/>
            <person name="Ye R.Z."/>
            <person name="Que T.C."/>
            <person name="Du C.H."/>
            <person name="Zhou Y.H."/>
            <person name="Cheng J.X."/>
            <person name="Dai P.F."/>
            <person name="Guo W.B."/>
            <person name="Han X.H."/>
            <person name="Huang E.J."/>
            <person name="Li L.F."/>
            <person name="Wei W."/>
            <person name="Gao Y.C."/>
            <person name="Liu J.Z."/>
            <person name="Shao H.Z."/>
            <person name="Wang X."/>
            <person name="Wang C.C."/>
            <person name="Yang T.C."/>
            <person name="Huo Q.B."/>
            <person name="Li W."/>
            <person name="Chen H.Y."/>
            <person name="Chen S.E."/>
            <person name="Zhou L.G."/>
            <person name="Ni X.B."/>
            <person name="Tian J.H."/>
            <person name="Sheng Y."/>
            <person name="Liu T."/>
            <person name="Pan Y.S."/>
            <person name="Xia L.Y."/>
            <person name="Li J."/>
            <person name="Zhao F."/>
            <person name="Cao W.C."/>
        </authorList>
    </citation>
    <scope>NUCLEOTIDE SEQUENCE</scope>
    <source>
        <strain evidence="1">Rmic-2018</strain>
    </source>
</reference>
<dbReference type="AlphaFoldDB" id="A0A9J6DXN4"/>
<accession>A0A9J6DXN4</accession>
<sequence>MEAAGLDAASMDVWEFEVMQKYEDCSTNLEDVCLVDFVPRYSYKKCRDSAVIRYRCYSIDSSSNYKREAATLFLSLKSICTLLSVDYTDPFGSLDFIMRGGLRQLPPVRASVVYKRSRTRDIVFNTHVTWDHLLYISPVQVVHQSDAKFSSALSKLGDGHALEQAEVQMLQACLVSKDHAKLHCLYGVRLLYSNKEAEAYNMQDVVEVMDAIYKAYADDTTVGYHSDANCEIAKHRLHSLTIAEVRNLLSKLVLCLEKPYMLTLHAYGVQGQHKYMQVDEVGIEKRVWLHFHPEATDDISQMKSKSIREVCGPAVPVGSVPIERHAATITMDKKKTGVASRRENST</sequence>